<evidence type="ECO:0000313" key="1">
    <source>
        <dbReference type="EMBL" id="CAI9180936.1"/>
    </source>
</evidence>
<sequence length="99" mass="11061">MQTHIQCPPPHLHKQSYPAFKAHVKLHFPQPPTPSSQSALSPVNLNSSYCLHYSFYSESLTAFHCSLIVSSVSHTQIFDSRDGSSSFLNPPQHLAAWQT</sequence>
<proteinExistence type="predicted"/>
<name>A0ABN9A6C1_RANTA</name>
<dbReference type="EMBL" id="OX460343">
    <property type="protein sequence ID" value="CAI9180936.1"/>
    <property type="molecule type" value="Genomic_DNA"/>
</dbReference>
<gene>
    <name evidence="1" type="ORF">MRATA1EN1_LOCUS29898</name>
</gene>
<organism evidence="1 2">
    <name type="scientific">Rangifer tarandus platyrhynchus</name>
    <name type="common">Svalbard reindeer</name>
    <dbReference type="NCBI Taxonomy" id="3082113"/>
    <lineage>
        <taxon>Eukaryota</taxon>
        <taxon>Metazoa</taxon>
        <taxon>Chordata</taxon>
        <taxon>Craniata</taxon>
        <taxon>Vertebrata</taxon>
        <taxon>Euteleostomi</taxon>
        <taxon>Mammalia</taxon>
        <taxon>Eutheria</taxon>
        <taxon>Laurasiatheria</taxon>
        <taxon>Artiodactyla</taxon>
        <taxon>Ruminantia</taxon>
        <taxon>Pecora</taxon>
        <taxon>Cervidae</taxon>
        <taxon>Odocoileinae</taxon>
        <taxon>Rangifer</taxon>
    </lineage>
</organism>
<protein>
    <submittedName>
        <fullName evidence="1">Uncharacterized protein</fullName>
    </submittedName>
</protein>
<keyword evidence="2" id="KW-1185">Reference proteome</keyword>
<accession>A0ABN9A6C1</accession>
<dbReference type="Proteomes" id="UP001176941">
    <property type="component" value="Chromosome X"/>
</dbReference>
<evidence type="ECO:0000313" key="2">
    <source>
        <dbReference type="Proteomes" id="UP001176941"/>
    </source>
</evidence>
<reference evidence="1" key="1">
    <citation type="submission" date="2023-04" db="EMBL/GenBank/DDBJ databases">
        <authorList>
            <consortium name="ELIXIR-Norway"/>
        </authorList>
    </citation>
    <scope>NUCLEOTIDE SEQUENCE [LARGE SCALE GENOMIC DNA]</scope>
</reference>